<organism evidence="5 6">
    <name type="scientific">Sphaerobacter thermophilus (strain ATCC 49802 / DSM 20745 / KCCM 41009 / NCIMB 13125 / S 6022)</name>
    <dbReference type="NCBI Taxonomy" id="479434"/>
    <lineage>
        <taxon>Bacteria</taxon>
        <taxon>Pseudomonadati</taxon>
        <taxon>Thermomicrobiota</taxon>
        <taxon>Thermomicrobia</taxon>
        <taxon>Sphaerobacterales</taxon>
        <taxon>Sphaerobacterineae</taxon>
        <taxon>Sphaerobacteraceae</taxon>
        <taxon>Sphaerobacter</taxon>
    </lineage>
</organism>
<dbReference type="Gene3D" id="1.10.10.10">
    <property type="entry name" value="Winged helix-like DNA-binding domain superfamily/Winged helix DNA-binding domain"/>
    <property type="match status" value="1"/>
</dbReference>
<dbReference type="InterPro" id="IPR009061">
    <property type="entry name" value="DNA-bd_dom_put_sf"/>
</dbReference>
<feature type="region of interest" description="Disordered" evidence="3">
    <location>
        <begin position="64"/>
        <end position="87"/>
    </location>
</feature>
<dbReference type="InParanoid" id="D1C1B5"/>
<dbReference type="OrthoDB" id="5509004at2"/>
<evidence type="ECO:0000313" key="5">
    <source>
        <dbReference type="EMBL" id="ACZ38032.1"/>
    </source>
</evidence>
<dbReference type="InterPro" id="IPR011990">
    <property type="entry name" value="TPR-like_helical_dom_sf"/>
</dbReference>
<dbReference type="GO" id="GO:0005737">
    <property type="term" value="C:cytoplasm"/>
    <property type="evidence" value="ECO:0007669"/>
    <property type="project" value="TreeGrafter"/>
</dbReference>
<keyword evidence="2" id="KW-0067">ATP-binding</keyword>
<dbReference type="SUPFAM" id="SSF48452">
    <property type="entry name" value="TPR-like"/>
    <property type="match status" value="1"/>
</dbReference>
<dbReference type="Pfam" id="PF13191">
    <property type="entry name" value="AAA_16"/>
    <property type="match status" value="1"/>
</dbReference>
<dbReference type="PROSITE" id="PS50043">
    <property type="entry name" value="HTH_LUXR_2"/>
    <property type="match status" value="1"/>
</dbReference>
<evidence type="ECO:0000259" key="4">
    <source>
        <dbReference type="PROSITE" id="PS50043"/>
    </source>
</evidence>
<evidence type="ECO:0000313" key="6">
    <source>
        <dbReference type="Proteomes" id="UP000002027"/>
    </source>
</evidence>
<dbReference type="Pfam" id="PF00196">
    <property type="entry name" value="GerE"/>
    <property type="match status" value="1"/>
</dbReference>
<dbReference type="Proteomes" id="UP000002027">
    <property type="component" value="Chromosome 1"/>
</dbReference>
<dbReference type="CDD" id="cd06170">
    <property type="entry name" value="LuxR_C_like"/>
    <property type="match status" value="1"/>
</dbReference>
<dbReference type="STRING" id="479434.Sthe_0595"/>
<dbReference type="PANTHER" id="PTHR16305:SF28">
    <property type="entry name" value="GUANYLATE CYCLASE DOMAIN-CONTAINING PROTEIN"/>
    <property type="match status" value="1"/>
</dbReference>
<dbReference type="Gene3D" id="1.25.40.10">
    <property type="entry name" value="Tetratricopeptide repeat domain"/>
    <property type="match status" value="2"/>
</dbReference>
<dbReference type="SUPFAM" id="SSF46894">
    <property type="entry name" value="C-terminal effector domain of the bipartite response regulators"/>
    <property type="match status" value="1"/>
</dbReference>
<dbReference type="PANTHER" id="PTHR16305">
    <property type="entry name" value="TESTICULAR SOLUBLE ADENYLYL CYCLASE"/>
    <property type="match status" value="1"/>
</dbReference>
<dbReference type="GO" id="GO:0005524">
    <property type="term" value="F:ATP binding"/>
    <property type="evidence" value="ECO:0007669"/>
    <property type="project" value="UniProtKB-KW"/>
</dbReference>
<dbReference type="InterPro" id="IPR027417">
    <property type="entry name" value="P-loop_NTPase"/>
</dbReference>
<dbReference type="AlphaFoldDB" id="D1C1B5"/>
<dbReference type="InterPro" id="IPR016032">
    <property type="entry name" value="Sig_transdc_resp-reg_C-effctor"/>
</dbReference>
<keyword evidence="1" id="KW-0547">Nucleotide-binding</keyword>
<dbReference type="SMART" id="SM00421">
    <property type="entry name" value="HTH_LUXR"/>
    <property type="match status" value="1"/>
</dbReference>
<dbReference type="HOGENOM" id="CLU_006850_0_2_0"/>
<dbReference type="eggNOG" id="COG2909">
    <property type="taxonomic scope" value="Bacteria"/>
</dbReference>
<dbReference type="SUPFAM" id="SSF46955">
    <property type="entry name" value="Putative DNA-binding domain"/>
    <property type="match status" value="1"/>
</dbReference>
<reference evidence="5 6" key="2">
    <citation type="journal article" date="2010" name="Stand. Genomic Sci.">
        <title>Complete genome sequence of Desulfohalobium retbaense type strain (HR(100)).</title>
        <authorList>
            <person name="Spring S."/>
            <person name="Nolan M."/>
            <person name="Lapidus A."/>
            <person name="Glavina Del Rio T."/>
            <person name="Copeland A."/>
            <person name="Tice H."/>
            <person name="Cheng J.F."/>
            <person name="Lucas S."/>
            <person name="Land M."/>
            <person name="Chen F."/>
            <person name="Bruce D."/>
            <person name="Goodwin L."/>
            <person name="Pitluck S."/>
            <person name="Ivanova N."/>
            <person name="Mavromatis K."/>
            <person name="Mikhailova N."/>
            <person name="Pati A."/>
            <person name="Chen A."/>
            <person name="Palaniappan K."/>
            <person name="Hauser L."/>
            <person name="Chang Y.J."/>
            <person name="Jeffries C.D."/>
            <person name="Munk C."/>
            <person name="Kiss H."/>
            <person name="Chain P."/>
            <person name="Han C."/>
            <person name="Brettin T."/>
            <person name="Detter J.C."/>
            <person name="Schuler E."/>
            <person name="Goker M."/>
            <person name="Rohde M."/>
            <person name="Bristow J."/>
            <person name="Eisen J.A."/>
            <person name="Markowitz V."/>
            <person name="Hugenholtz P."/>
            <person name="Kyrpides N.C."/>
            <person name="Klenk H.P."/>
        </authorList>
    </citation>
    <scope>NUCLEOTIDE SEQUENCE [LARGE SCALE GENOMIC DNA]</scope>
    <source>
        <strain evidence="6">ATCC 49802 / DSM 20745 / S 6022</strain>
    </source>
</reference>
<dbReference type="EMBL" id="CP001823">
    <property type="protein sequence ID" value="ACZ38032.1"/>
    <property type="molecule type" value="Genomic_DNA"/>
</dbReference>
<dbReference type="GO" id="GO:0003677">
    <property type="term" value="F:DNA binding"/>
    <property type="evidence" value="ECO:0007669"/>
    <property type="project" value="InterPro"/>
</dbReference>
<dbReference type="RefSeq" id="WP_012871079.1">
    <property type="nucleotide sequence ID" value="NC_013523.1"/>
</dbReference>
<proteinExistence type="predicted"/>
<dbReference type="InterPro" id="IPR000792">
    <property type="entry name" value="Tscrpt_reg_LuxR_C"/>
</dbReference>
<dbReference type="GO" id="GO:0006355">
    <property type="term" value="P:regulation of DNA-templated transcription"/>
    <property type="evidence" value="ECO:0007669"/>
    <property type="project" value="InterPro"/>
</dbReference>
<reference evidence="6" key="1">
    <citation type="submission" date="2009-11" db="EMBL/GenBank/DDBJ databases">
        <title>The complete chromosome 1 of Sphaerobacter thermophilus DSM 20745.</title>
        <authorList>
            <person name="Lucas S."/>
            <person name="Copeland A."/>
            <person name="Lapidus A."/>
            <person name="Glavina del Rio T."/>
            <person name="Dalin E."/>
            <person name="Tice H."/>
            <person name="Bruce D."/>
            <person name="Goodwin L."/>
            <person name="Pitluck S."/>
            <person name="Kyrpides N."/>
            <person name="Mavromatis K."/>
            <person name="Ivanova N."/>
            <person name="Mikhailova N."/>
            <person name="LaButti K.M."/>
            <person name="Clum A."/>
            <person name="Sun H.I."/>
            <person name="Brettin T."/>
            <person name="Detter J.C."/>
            <person name="Han C."/>
            <person name="Larimer F."/>
            <person name="Land M."/>
            <person name="Hauser L."/>
            <person name="Markowitz V."/>
            <person name="Cheng J.F."/>
            <person name="Hugenholtz P."/>
            <person name="Woyke T."/>
            <person name="Wu D."/>
            <person name="Steenblock K."/>
            <person name="Schneider S."/>
            <person name="Pukall R."/>
            <person name="Goeker M."/>
            <person name="Klenk H.P."/>
            <person name="Eisen J.A."/>
        </authorList>
    </citation>
    <scope>NUCLEOTIDE SEQUENCE [LARGE SCALE GENOMIC DNA]</scope>
    <source>
        <strain evidence="6">ATCC 49802 / DSM 20745 / S 6022</strain>
    </source>
</reference>
<dbReference type="SUPFAM" id="SSF52540">
    <property type="entry name" value="P-loop containing nucleoside triphosphate hydrolases"/>
    <property type="match status" value="1"/>
</dbReference>
<dbReference type="InterPro" id="IPR041664">
    <property type="entry name" value="AAA_16"/>
</dbReference>
<feature type="domain" description="HTH luxR-type" evidence="4">
    <location>
        <begin position="966"/>
        <end position="1031"/>
    </location>
</feature>
<sequence length="1034" mass="115127">MSDGGHAPGSTDFDGSEWLTLPAVARHFGVSTHTIRRWIHDGRLPAEKRVGRFGEQFFVPSAALERARDPAPEPERGAPWGGPGPGRQLIGRRAEFDRLRAAIEGRGGVVLVAGDAGVGKTVLVEALGYEAIATGVQVMGARCFELDGTPPYGPWLEMFRPDRAPPDLPVPAPALSVKDALEAVAGRRKLHDQVLSFLVELSRHRPVLLLLGDMHWADEESIHLVRHLGRQIRRRPILIVVTYRHVELRPDEPLYRLLPHVLRETEAERITLREWDRDDVAELVTARYQLSAADQDRLVTFLLNSSEGNPFFINELLQSLEDEAVLRLTDEGWILGELSGVRVPPLLRQLIDERLERLAPEARHLLQAAAVIGEEIPIDVWQAVTEVSDEALADVIEQALAVRVMVEMPQDPVLRFRHKLFRQSLYEHMILLRRRSWHRRIAEVLAAEANPDPDVVARHFSEAGDPRAAEWVIASGRRAAGAFALAVTAARFEKALAILEGDDQRQRERAWLLCELAEAYRFTDPQRAIAYLDTAQRIADELGDEGLQTVIPYCKARVRTLEARNAFAELRESWRGIEGLPESTRHVLAGSPLAYAVSRATYAQVLAHYGAYGPALEHAERFLEESPSADPREQGTAYFAIGLANAGLARPSEARAAFDRARTFFRQTETYHMVGATYDWELDLVLQVYYPDRVEERRRLLDDAARAWRHSVFGALVLMGSFPTMIDSLLLEGRWEEARASATAFLSANAQPLGMRRILADLDRRQGDTARAWARIAEALPDGPDTEPPLNHFPYGLRLIGVAAELALDDGDLDWARRWILALERWLEWSDIVVGRAAPDHLWARYDAAQGDLDRAWQHQREGLRRASNPRQPLAMLTAHRTLARLATLRRDFPTARQHLAGAERLATSFEAPYVLALVQVTHAELLLASGRGHEAGGLLAAARATAEELGAKPLLAVIDHLEPRPTAVPGGLSAREIEVLRLVAEGLTDAEVAERLSISPRTVGGHLQSIYNKLGISSRTAATSFAHKFGLVR</sequence>
<dbReference type="InterPro" id="IPR036388">
    <property type="entry name" value="WH-like_DNA-bd_sf"/>
</dbReference>
<dbReference type="InterPro" id="IPR003593">
    <property type="entry name" value="AAA+_ATPase"/>
</dbReference>
<evidence type="ECO:0000256" key="2">
    <source>
        <dbReference type="ARBA" id="ARBA00022840"/>
    </source>
</evidence>
<feature type="compositionally biased region" description="Basic and acidic residues" evidence="3">
    <location>
        <begin position="65"/>
        <end position="76"/>
    </location>
</feature>
<protein>
    <submittedName>
        <fullName evidence="5">Transcriptional regulator, LuxR family</fullName>
    </submittedName>
</protein>
<dbReference type="Pfam" id="PF12728">
    <property type="entry name" value="HTH_17"/>
    <property type="match status" value="1"/>
</dbReference>
<dbReference type="InterPro" id="IPR041657">
    <property type="entry name" value="HTH_17"/>
</dbReference>
<dbReference type="GO" id="GO:0004016">
    <property type="term" value="F:adenylate cyclase activity"/>
    <property type="evidence" value="ECO:0007669"/>
    <property type="project" value="TreeGrafter"/>
</dbReference>
<dbReference type="Gene3D" id="3.40.50.300">
    <property type="entry name" value="P-loop containing nucleotide triphosphate hydrolases"/>
    <property type="match status" value="1"/>
</dbReference>
<dbReference type="KEGG" id="sti:Sthe_0595"/>
<evidence type="ECO:0000256" key="3">
    <source>
        <dbReference type="SAM" id="MobiDB-lite"/>
    </source>
</evidence>
<keyword evidence="6" id="KW-1185">Reference proteome</keyword>
<accession>D1C1B5</accession>
<dbReference type="PRINTS" id="PR00038">
    <property type="entry name" value="HTHLUXR"/>
</dbReference>
<evidence type="ECO:0000256" key="1">
    <source>
        <dbReference type="ARBA" id="ARBA00022741"/>
    </source>
</evidence>
<gene>
    <name evidence="5" type="ordered locus">Sthe_0595</name>
</gene>
<dbReference type="SMART" id="SM00382">
    <property type="entry name" value="AAA"/>
    <property type="match status" value="1"/>
</dbReference>
<name>D1C1B5_SPHTD</name>